<comment type="caution">
    <text evidence="2">The sequence shown here is derived from an EMBL/GenBank/DDBJ whole genome shotgun (WGS) entry which is preliminary data.</text>
</comment>
<dbReference type="AlphaFoldDB" id="A0A4C1WC37"/>
<protein>
    <recommendedName>
        <fullName evidence="4">Histone-lysine N-methyltransferase SETMAR</fullName>
    </recommendedName>
</protein>
<evidence type="ECO:0000313" key="3">
    <source>
        <dbReference type="Proteomes" id="UP000299102"/>
    </source>
</evidence>
<proteinExistence type="predicted"/>
<dbReference type="Proteomes" id="UP000299102">
    <property type="component" value="Unassembled WGS sequence"/>
</dbReference>
<keyword evidence="3" id="KW-1185">Reference proteome</keyword>
<dbReference type="OrthoDB" id="429597at2759"/>
<feature type="compositionally biased region" description="Low complexity" evidence="1">
    <location>
        <begin position="79"/>
        <end position="93"/>
    </location>
</feature>
<gene>
    <name evidence="2" type="ORF">EVAR_83742_1</name>
</gene>
<feature type="region of interest" description="Disordered" evidence="1">
    <location>
        <begin position="79"/>
        <end position="113"/>
    </location>
</feature>
<accession>A0A4C1WC37</accession>
<dbReference type="EMBL" id="BGZK01000515">
    <property type="protein sequence ID" value="GBP48039.1"/>
    <property type="molecule type" value="Genomic_DNA"/>
</dbReference>
<sequence length="113" mass="12860">MNLALVDPLQIKSMENYILEKVEQDRHISSYDIAQELGIDHKIDLTHLKKLEYKKLDTWEVYYPATARRRAVVPRAAAAISARAPPARPNANARNRRMSTGRAPPRLIARSQA</sequence>
<evidence type="ECO:0000313" key="2">
    <source>
        <dbReference type="EMBL" id="GBP48039.1"/>
    </source>
</evidence>
<reference evidence="2 3" key="1">
    <citation type="journal article" date="2019" name="Commun. Biol.">
        <title>The bagworm genome reveals a unique fibroin gene that provides high tensile strength.</title>
        <authorList>
            <person name="Kono N."/>
            <person name="Nakamura H."/>
            <person name="Ohtoshi R."/>
            <person name="Tomita M."/>
            <person name="Numata K."/>
            <person name="Arakawa K."/>
        </authorList>
    </citation>
    <scope>NUCLEOTIDE SEQUENCE [LARGE SCALE GENOMIC DNA]</scope>
</reference>
<evidence type="ECO:0000256" key="1">
    <source>
        <dbReference type="SAM" id="MobiDB-lite"/>
    </source>
</evidence>
<organism evidence="2 3">
    <name type="scientific">Eumeta variegata</name>
    <name type="common">Bagworm moth</name>
    <name type="synonym">Eumeta japonica</name>
    <dbReference type="NCBI Taxonomy" id="151549"/>
    <lineage>
        <taxon>Eukaryota</taxon>
        <taxon>Metazoa</taxon>
        <taxon>Ecdysozoa</taxon>
        <taxon>Arthropoda</taxon>
        <taxon>Hexapoda</taxon>
        <taxon>Insecta</taxon>
        <taxon>Pterygota</taxon>
        <taxon>Neoptera</taxon>
        <taxon>Endopterygota</taxon>
        <taxon>Lepidoptera</taxon>
        <taxon>Glossata</taxon>
        <taxon>Ditrysia</taxon>
        <taxon>Tineoidea</taxon>
        <taxon>Psychidae</taxon>
        <taxon>Oiketicinae</taxon>
        <taxon>Eumeta</taxon>
    </lineage>
</organism>
<name>A0A4C1WC37_EUMVA</name>
<evidence type="ECO:0008006" key="4">
    <source>
        <dbReference type="Google" id="ProtNLM"/>
    </source>
</evidence>